<reference evidence="11" key="2">
    <citation type="submission" date="2024-02" db="EMBL/GenBank/DDBJ databases">
        <authorList>
            <person name="Hu B."/>
        </authorList>
    </citation>
    <scope>NUCLEOTIDE SEQUENCE</scope>
    <source>
        <strain evidence="11">20A/Kenya/RNALIV2211/2016</strain>
    </source>
</reference>
<evidence type="ECO:0000256" key="1">
    <source>
        <dbReference type="ARBA" id="ARBA00005873"/>
    </source>
</evidence>
<dbReference type="InterPro" id="IPR001205">
    <property type="entry name" value="RNA-dir_pol_C"/>
</dbReference>
<evidence type="ECO:0000256" key="9">
    <source>
        <dbReference type="ARBA" id="ARBA00022953"/>
    </source>
</evidence>
<dbReference type="InterPro" id="IPR007094">
    <property type="entry name" value="RNA-dir_pol_PSvirus"/>
</dbReference>
<organism evidence="11">
    <name type="scientific">Aethomys rat astrovirus</name>
    <dbReference type="NCBI Taxonomy" id="3141853"/>
    <lineage>
        <taxon>Viruses</taxon>
        <taxon>Riboviria</taxon>
        <taxon>Orthornavirae</taxon>
        <taxon>Pisuviricota</taxon>
        <taxon>Stelpaviricetes</taxon>
        <taxon>Stellavirales</taxon>
        <taxon>Astroviridae</taxon>
    </lineage>
</organism>
<dbReference type="GO" id="GO:0003723">
    <property type="term" value="F:RNA binding"/>
    <property type="evidence" value="ECO:0007669"/>
    <property type="project" value="InterPro"/>
</dbReference>
<evidence type="ECO:0000313" key="11">
    <source>
        <dbReference type="EMBL" id="XBH23951.1"/>
    </source>
</evidence>
<keyword evidence="4" id="KW-0696">RNA-directed RNA polymerase</keyword>
<dbReference type="GO" id="GO:0000166">
    <property type="term" value="F:nucleotide binding"/>
    <property type="evidence" value="ECO:0007669"/>
    <property type="project" value="UniProtKB-KW"/>
</dbReference>
<dbReference type="EMBL" id="PP711883">
    <property type="protein sequence ID" value="XBH23951.1"/>
    <property type="molecule type" value="Genomic_RNA"/>
</dbReference>
<dbReference type="InterPro" id="IPR043128">
    <property type="entry name" value="Rev_trsase/Diguanyl_cyclase"/>
</dbReference>
<dbReference type="Gene3D" id="3.30.70.270">
    <property type="match status" value="1"/>
</dbReference>
<keyword evidence="6" id="KW-0548">Nucleotidyltransferase</keyword>
<evidence type="ECO:0000256" key="5">
    <source>
        <dbReference type="ARBA" id="ARBA00022679"/>
    </source>
</evidence>
<dbReference type="GO" id="GO:0006351">
    <property type="term" value="P:DNA-templated transcription"/>
    <property type="evidence" value="ECO:0007669"/>
    <property type="project" value="InterPro"/>
</dbReference>
<evidence type="ECO:0000256" key="2">
    <source>
        <dbReference type="ARBA" id="ARBA00011245"/>
    </source>
</evidence>
<reference evidence="11" key="1">
    <citation type="journal article" date="2024" name="Microbiome">
        <title>Substantial viral diversity in bats and rodents from East Africa: insights into evolution, recombination, and cocirculation.</title>
        <authorList>
            <person name="Wang D."/>
            <person name="Yang X."/>
            <person name="Ren Z."/>
            <person name="Hu B."/>
            <person name="Zhao H."/>
            <person name="Yang K."/>
            <person name="Shi P."/>
            <person name="Zhang Z."/>
            <person name="Feng Q."/>
            <person name="Nawenja C.V."/>
            <person name="Obanda V."/>
            <person name="Robert K."/>
            <person name="Nalikka B."/>
            <person name="Waruhiu C.N."/>
            <person name="Ochola G.O."/>
            <person name="Onyuok S.O."/>
            <person name="Ochieng H."/>
            <person name="Li B."/>
            <person name="Zhu Y."/>
            <person name="Si H."/>
            <person name="Yin J."/>
            <person name="Kristiansen K."/>
            <person name="Jin X."/>
            <person name="Xu X."/>
            <person name="Xiao M."/>
            <person name="Agwanda B."/>
            <person name="Ommeh S."/>
            <person name="Li J."/>
            <person name="Shi Z.L."/>
        </authorList>
    </citation>
    <scope>NUCLEOTIDE SEQUENCE</scope>
    <source>
        <strain evidence="11">20A/Kenya/RNALIV2211/2016</strain>
    </source>
</reference>
<comment type="similarity">
    <text evidence="1">Belongs to the astroviridae polyprotein 1AB family.</text>
</comment>
<dbReference type="GO" id="GO:0003968">
    <property type="term" value="F:RNA-directed RNA polymerase activity"/>
    <property type="evidence" value="ECO:0007669"/>
    <property type="project" value="UniProtKB-KW"/>
</dbReference>
<evidence type="ECO:0000256" key="3">
    <source>
        <dbReference type="ARBA" id="ARBA00019743"/>
    </source>
</evidence>
<dbReference type="PROSITE" id="PS50507">
    <property type="entry name" value="RDRP_SSRNA_POS"/>
    <property type="match status" value="1"/>
</dbReference>
<dbReference type="SUPFAM" id="SSF56672">
    <property type="entry name" value="DNA/RNA polymerases"/>
    <property type="match status" value="1"/>
</dbReference>
<sequence length="365" mass="42466">MLDYATEEEFLNETGWKHYVSAFKAIDAGYRPDVLWYCFLKKEILKNSKIEEADIRQIVCADPIYARIGACFEQHQNQLCKKKTATSSGQCGWSPFEGGFQRMCRRLTSKSGVFVEFDWTRFDGTIPTPLFERIKKLRFSMLRKEHQERYGHIYGWYVKNLTRRYVLLPSGEVTRQTRGNPSGQISTTMDNNMVNYWLQAFEFCHFFGPDKQLWRDYDTVVYGDDRLTRYPILPVNYRERVVSLYKEVFGMWVKPEKVKTSDTLVGLTFCGFTIGEDYLPYPTAEEKLYAGLIKPARKLPDLNALHGKLLSLQLLMHNHPPSDFKTYIEHCLSITSQHAEGLPPRLTERQMDRLWRGGPSQAADG</sequence>
<evidence type="ECO:0000256" key="4">
    <source>
        <dbReference type="ARBA" id="ARBA00022484"/>
    </source>
</evidence>
<name>A0AAU7E2F2_9VIRU</name>
<feature type="domain" description="RdRp catalytic" evidence="10">
    <location>
        <begin position="112"/>
        <end position="238"/>
    </location>
</feature>
<evidence type="ECO:0000256" key="7">
    <source>
        <dbReference type="ARBA" id="ARBA00022741"/>
    </source>
</evidence>
<dbReference type="GO" id="GO:0039694">
    <property type="term" value="P:viral RNA genome replication"/>
    <property type="evidence" value="ECO:0007669"/>
    <property type="project" value="InterPro"/>
</dbReference>
<keyword evidence="7" id="KW-0547">Nucleotide-binding</keyword>
<evidence type="ECO:0000259" key="10">
    <source>
        <dbReference type="PROSITE" id="PS50507"/>
    </source>
</evidence>
<keyword evidence="8" id="KW-0688">Ribosomal frameshifting</keyword>
<protein>
    <recommendedName>
        <fullName evidence="3">Non-structural polyprotein 1AB</fullName>
    </recommendedName>
</protein>
<keyword evidence="5" id="KW-0808">Transferase</keyword>
<dbReference type="GO" id="GO:0075523">
    <property type="term" value="P:viral translational frameshifting"/>
    <property type="evidence" value="ECO:0007669"/>
    <property type="project" value="UniProtKB-KW"/>
</dbReference>
<dbReference type="InterPro" id="IPR043502">
    <property type="entry name" value="DNA/RNA_pol_sf"/>
</dbReference>
<proteinExistence type="inferred from homology"/>
<keyword evidence="9" id="KW-0693">Viral RNA replication</keyword>
<dbReference type="CDD" id="cd23172">
    <property type="entry name" value="ps-ssRNAv_Astroviridae_RdRp"/>
    <property type="match status" value="1"/>
</dbReference>
<evidence type="ECO:0000256" key="6">
    <source>
        <dbReference type="ARBA" id="ARBA00022695"/>
    </source>
</evidence>
<accession>A0AAU7E2F2</accession>
<dbReference type="Pfam" id="PF00680">
    <property type="entry name" value="RdRP_1"/>
    <property type="match status" value="1"/>
</dbReference>
<evidence type="ECO:0000256" key="8">
    <source>
        <dbReference type="ARBA" id="ARBA00022758"/>
    </source>
</evidence>
<comment type="subunit">
    <text evidence="2">Monomer.</text>
</comment>